<dbReference type="AlphaFoldDB" id="A0AA40EMD1"/>
<protein>
    <submittedName>
        <fullName evidence="1">Uncharacterized protein</fullName>
    </submittedName>
</protein>
<gene>
    <name evidence="1" type="ORF">B0T21DRAFT_253870</name>
</gene>
<reference evidence="1" key="1">
    <citation type="submission" date="2023-06" db="EMBL/GenBank/DDBJ databases">
        <title>Genome-scale phylogeny and comparative genomics of the fungal order Sordariales.</title>
        <authorList>
            <consortium name="Lawrence Berkeley National Laboratory"/>
            <person name="Hensen N."/>
            <person name="Bonometti L."/>
            <person name="Westerberg I."/>
            <person name="Brannstrom I.O."/>
            <person name="Guillou S."/>
            <person name="Cros-Aarteil S."/>
            <person name="Calhoun S."/>
            <person name="Haridas S."/>
            <person name="Kuo A."/>
            <person name="Mondo S."/>
            <person name="Pangilinan J."/>
            <person name="Riley R."/>
            <person name="Labutti K."/>
            <person name="Andreopoulos B."/>
            <person name="Lipzen A."/>
            <person name="Chen C."/>
            <person name="Yanf M."/>
            <person name="Daum C."/>
            <person name="Ng V."/>
            <person name="Clum A."/>
            <person name="Steindorff A."/>
            <person name="Ohm R."/>
            <person name="Martin F."/>
            <person name="Silar P."/>
            <person name="Natvig D."/>
            <person name="Lalanne C."/>
            <person name="Gautier V."/>
            <person name="Ament-Velasquez S.L."/>
            <person name="Kruys A."/>
            <person name="Hutchinson M.I."/>
            <person name="Powell A.J."/>
            <person name="Barry K."/>
            <person name="Miller A.N."/>
            <person name="Grigoriev I.V."/>
            <person name="Debuchy R."/>
            <person name="Gladieux P."/>
            <person name="Thoren M.H."/>
            <person name="Johannesson H."/>
        </authorList>
    </citation>
    <scope>NUCLEOTIDE SEQUENCE</scope>
    <source>
        <strain evidence="1">CBS 540.89</strain>
    </source>
</reference>
<name>A0AA40EMD1_9PEZI</name>
<evidence type="ECO:0000313" key="2">
    <source>
        <dbReference type="Proteomes" id="UP001172159"/>
    </source>
</evidence>
<feature type="non-terminal residue" evidence="1">
    <location>
        <position position="114"/>
    </location>
</feature>
<evidence type="ECO:0000313" key="1">
    <source>
        <dbReference type="EMBL" id="KAK0741994.1"/>
    </source>
</evidence>
<organism evidence="1 2">
    <name type="scientific">Apiosordaria backusii</name>
    <dbReference type="NCBI Taxonomy" id="314023"/>
    <lineage>
        <taxon>Eukaryota</taxon>
        <taxon>Fungi</taxon>
        <taxon>Dikarya</taxon>
        <taxon>Ascomycota</taxon>
        <taxon>Pezizomycotina</taxon>
        <taxon>Sordariomycetes</taxon>
        <taxon>Sordariomycetidae</taxon>
        <taxon>Sordariales</taxon>
        <taxon>Lasiosphaeriaceae</taxon>
        <taxon>Apiosordaria</taxon>
    </lineage>
</organism>
<dbReference type="EMBL" id="JAUKTV010000003">
    <property type="protein sequence ID" value="KAK0741994.1"/>
    <property type="molecule type" value="Genomic_DNA"/>
</dbReference>
<keyword evidence="2" id="KW-1185">Reference proteome</keyword>
<dbReference type="Proteomes" id="UP001172159">
    <property type="component" value="Unassembled WGS sequence"/>
</dbReference>
<accession>A0AA40EMD1</accession>
<sequence length="114" mass="12978">GATFWDKEGTYITKDIADHYGIPHSTITFLKRGYKLCNDFPGGRPVLQKSVKLRTCGGQYRPGRLFRVFHHGRHPYASPRDRASPGAGLLARGHSEVFPDGTTYMILFQKHFIW</sequence>
<proteinExistence type="predicted"/>
<comment type="caution">
    <text evidence="1">The sequence shown here is derived from an EMBL/GenBank/DDBJ whole genome shotgun (WGS) entry which is preliminary data.</text>
</comment>
<feature type="non-terminal residue" evidence="1">
    <location>
        <position position="1"/>
    </location>
</feature>